<dbReference type="GO" id="GO:0000435">
    <property type="term" value="P:positive regulation of transcription from RNA polymerase II promoter by galactose"/>
    <property type="evidence" value="ECO:0007669"/>
    <property type="project" value="TreeGrafter"/>
</dbReference>
<dbReference type="EMBL" id="AP024420">
    <property type="protein sequence ID" value="BCR89932.1"/>
    <property type="molecule type" value="Genomic_DNA"/>
</dbReference>
<dbReference type="PANTHER" id="PTHR47424">
    <property type="entry name" value="REGULATORY PROTEIN GAL4"/>
    <property type="match status" value="1"/>
</dbReference>
<keyword evidence="7" id="KW-1185">Reference proteome</keyword>
<keyword evidence="1" id="KW-0805">Transcription regulation</keyword>
<reference evidence="6" key="1">
    <citation type="submission" date="2021-01" db="EMBL/GenBank/DDBJ databases">
        <authorList>
            <consortium name="Aspergillus chevalieri M1 genome sequencing consortium"/>
            <person name="Kazuki M."/>
            <person name="Futagami T."/>
        </authorList>
    </citation>
    <scope>NUCLEOTIDE SEQUENCE</scope>
    <source>
        <strain evidence="6">M1</strain>
    </source>
</reference>
<evidence type="ECO:0000313" key="7">
    <source>
        <dbReference type="Proteomes" id="UP000637239"/>
    </source>
</evidence>
<dbReference type="AlphaFoldDB" id="A0A7R7VSJ3"/>
<name>A0A7R7VSJ3_ASPCH</name>
<dbReference type="KEGG" id="ache:ACHE_51130S"/>
<dbReference type="Pfam" id="PF00172">
    <property type="entry name" value="Zn_clus"/>
    <property type="match status" value="1"/>
</dbReference>
<proteinExistence type="predicted"/>
<dbReference type="GO" id="GO:0000978">
    <property type="term" value="F:RNA polymerase II cis-regulatory region sequence-specific DNA binding"/>
    <property type="evidence" value="ECO:0007669"/>
    <property type="project" value="TreeGrafter"/>
</dbReference>
<dbReference type="InterPro" id="IPR036864">
    <property type="entry name" value="Zn2-C6_fun-type_DNA-bd_sf"/>
</dbReference>
<feature type="domain" description="Zn(2)-C6 fungal-type" evidence="5">
    <location>
        <begin position="25"/>
        <end position="54"/>
    </location>
</feature>
<dbReference type="PANTHER" id="PTHR47424:SF3">
    <property type="entry name" value="REGULATORY PROTEIN GAL4"/>
    <property type="match status" value="1"/>
</dbReference>
<gene>
    <name evidence="6" type="ORF">ACHE_51130S</name>
</gene>
<protein>
    <recommendedName>
        <fullName evidence="5">Zn(2)-C6 fungal-type domain-containing protein</fullName>
    </recommendedName>
</protein>
<dbReference type="GeneID" id="66984290"/>
<evidence type="ECO:0000256" key="2">
    <source>
        <dbReference type="ARBA" id="ARBA00023125"/>
    </source>
</evidence>
<evidence type="ECO:0000256" key="1">
    <source>
        <dbReference type="ARBA" id="ARBA00023015"/>
    </source>
</evidence>
<evidence type="ECO:0000256" key="4">
    <source>
        <dbReference type="ARBA" id="ARBA00023242"/>
    </source>
</evidence>
<dbReference type="Gene3D" id="4.10.240.10">
    <property type="entry name" value="Zn(2)-C6 fungal-type DNA-binding domain"/>
    <property type="match status" value="1"/>
</dbReference>
<dbReference type="GO" id="GO:0000981">
    <property type="term" value="F:DNA-binding transcription factor activity, RNA polymerase II-specific"/>
    <property type="evidence" value="ECO:0007669"/>
    <property type="project" value="InterPro"/>
</dbReference>
<dbReference type="GO" id="GO:0008270">
    <property type="term" value="F:zinc ion binding"/>
    <property type="evidence" value="ECO:0007669"/>
    <property type="project" value="InterPro"/>
</dbReference>
<dbReference type="PROSITE" id="PS00463">
    <property type="entry name" value="ZN2_CY6_FUNGAL_1"/>
    <property type="match status" value="1"/>
</dbReference>
<dbReference type="RefSeq" id="XP_043138454.1">
    <property type="nucleotide sequence ID" value="XM_043280923.1"/>
</dbReference>
<keyword evidence="4" id="KW-0539">Nucleus</keyword>
<organism evidence="6 7">
    <name type="scientific">Aspergillus chevalieri</name>
    <name type="common">Eurotium chevalieri</name>
    <dbReference type="NCBI Taxonomy" id="182096"/>
    <lineage>
        <taxon>Eukaryota</taxon>
        <taxon>Fungi</taxon>
        <taxon>Dikarya</taxon>
        <taxon>Ascomycota</taxon>
        <taxon>Pezizomycotina</taxon>
        <taxon>Eurotiomycetes</taxon>
        <taxon>Eurotiomycetidae</taxon>
        <taxon>Eurotiales</taxon>
        <taxon>Aspergillaceae</taxon>
        <taxon>Aspergillus</taxon>
        <taxon>Aspergillus subgen. Aspergillus</taxon>
    </lineage>
</organism>
<dbReference type="Proteomes" id="UP000637239">
    <property type="component" value="Chromosome 5"/>
</dbReference>
<dbReference type="GO" id="GO:0005634">
    <property type="term" value="C:nucleus"/>
    <property type="evidence" value="ECO:0007669"/>
    <property type="project" value="TreeGrafter"/>
</dbReference>
<evidence type="ECO:0000313" key="6">
    <source>
        <dbReference type="EMBL" id="BCR89932.1"/>
    </source>
</evidence>
<dbReference type="CDD" id="cd00067">
    <property type="entry name" value="GAL4"/>
    <property type="match status" value="1"/>
</dbReference>
<dbReference type="SMART" id="SM00066">
    <property type="entry name" value="GAL4"/>
    <property type="match status" value="1"/>
</dbReference>
<dbReference type="InterPro" id="IPR001138">
    <property type="entry name" value="Zn2Cys6_DnaBD"/>
</dbReference>
<evidence type="ECO:0000256" key="3">
    <source>
        <dbReference type="ARBA" id="ARBA00023163"/>
    </source>
</evidence>
<keyword evidence="2" id="KW-0238">DNA-binding</keyword>
<dbReference type="InterPro" id="IPR051127">
    <property type="entry name" value="Fungal_SecMet_Regulators"/>
</dbReference>
<sequence>MDEASDYHEDHLRPQKKRRKYIAKACNECKRRKIKCNGQTPCQRCGRQRVDCIYADNPRTLGDTLYVRLAARKPCSWNGCELKKQ</sequence>
<evidence type="ECO:0000259" key="5">
    <source>
        <dbReference type="PROSITE" id="PS50048"/>
    </source>
</evidence>
<dbReference type="SUPFAM" id="SSF57701">
    <property type="entry name" value="Zn2/Cys6 DNA-binding domain"/>
    <property type="match status" value="1"/>
</dbReference>
<dbReference type="PROSITE" id="PS50048">
    <property type="entry name" value="ZN2_CY6_FUNGAL_2"/>
    <property type="match status" value="1"/>
</dbReference>
<accession>A0A7R7VSJ3</accession>
<reference evidence="6" key="2">
    <citation type="submission" date="2021-02" db="EMBL/GenBank/DDBJ databases">
        <title>Aspergillus chevalieri M1 genome sequence.</title>
        <authorList>
            <person name="Kadooka C."/>
            <person name="Mori K."/>
            <person name="Futagami T."/>
        </authorList>
    </citation>
    <scope>NUCLEOTIDE SEQUENCE</scope>
    <source>
        <strain evidence="6">M1</strain>
    </source>
</reference>
<keyword evidence="3" id="KW-0804">Transcription</keyword>